<dbReference type="InterPro" id="IPR006135">
    <property type="entry name" value="T3SS_substrate_exporter"/>
</dbReference>
<dbReference type="STRING" id="1385512.N784_07290"/>
<dbReference type="RefSeq" id="WP_036832011.1">
    <property type="nucleotide sequence ID" value="NZ_AVPG01000002.1"/>
</dbReference>
<dbReference type="Proteomes" id="UP000030401">
    <property type="component" value="Unassembled WGS sequence"/>
</dbReference>
<evidence type="ECO:0000313" key="1">
    <source>
        <dbReference type="EMBL" id="KGX88463.1"/>
    </source>
</evidence>
<comment type="caution">
    <text evidence="1">The sequence shown here is derived from an EMBL/GenBank/DDBJ whole genome shotgun (WGS) entry which is preliminary data.</text>
</comment>
<dbReference type="PANTHER" id="PTHR30531:SF12">
    <property type="entry name" value="FLAGELLAR BIOSYNTHETIC PROTEIN FLHB"/>
    <property type="match status" value="1"/>
</dbReference>
<dbReference type="AlphaFoldDB" id="A0A0A5GB97"/>
<proteinExistence type="predicted"/>
<dbReference type="OrthoDB" id="5244399at2"/>
<accession>A0A0A5GB97</accession>
<evidence type="ECO:0008006" key="3">
    <source>
        <dbReference type="Google" id="ProtNLM"/>
    </source>
</evidence>
<dbReference type="GO" id="GO:0005886">
    <property type="term" value="C:plasma membrane"/>
    <property type="evidence" value="ECO:0007669"/>
    <property type="project" value="TreeGrafter"/>
</dbReference>
<name>A0A0A5GB97_9BACI</name>
<dbReference type="Pfam" id="PF01312">
    <property type="entry name" value="Bac_export_2"/>
    <property type="match status" value="1"/>
</dbReference>
<reference evidence="1 2" key="1">
    <citation type="submission" date="2013-08" db="EMBL/GenBank/DDBJ databases">
        <authorList>
            <person name="Huang J."/>
            <person name="Wang G."/>
        </authorList>
    </citation>
    <scope>NUCLEOTIDE SEQUENCE [LARGE SCALE GENOMIC DNA]</scope>
    <source>
        <strain evidence="1 2">JSM 072002</strain>
    </source>
</reference>
<dbReference type="SUPFAM" id="SSF160544">
    <property type="entry name" value="EscU C-terminal domain-like"/>
    <property type="match status" value="1"/>
</dbReference>
<keyword evidence="2" id="KW-1185">Reference proteome</keyword>
<sequence length="90" mass="10097">MTEKHKRKEVVALQYDGDEQCAPKVIAKGKGRTADTILELAQESGIPVQEDPTLVKLLGELDINETIPEDLYHAVAEVFAFIYQLDKRSQ</sequence>
<gene>
    <name evidence="1" type="ORF">N784_07290</name>
</gene>
<dbReference type="InterPro" id="IPR029025">
    <property type="entry name" value="T3SS_substrate_exporter_C"/>
</dbReference>
<protein>
    <recommendedName>
        <fullName evidence="3">Type III secretion exporter</fullName>
    </recommendedName>
</protein>
<dbReference type="EMBL" id="AVPG01000002">
    <property type="protein sequence ID" value="KGX88463.1"/>
    <property type="molecule type" value="Genomic_DNA"/>
</dbReference>
<dbReference type="GO" id="GO:0009306">
    <property type="term" value="P:protein secretion"/>
    <property type="evidence" value="ECO:0007669"/>
    <property type="project" value="InterPro"/>
</dbReference>
<dbReference type="eggNOG" id="COG2257">
    <property type="taxonomic scope" value="Bacteria"/>
</dbReference>
<organism evidence="1 2">
    <name type="scientific">Pontibacillus litoralis JSM 072002</name>
    <dbReference type="NCBI Taxonomy" id="1385512"/>
    <lineage>
        <taxon>Bacteria</taxon>
        <taxon>Bacillati</taxon>
        <taxon>Bacillota</taxon>
        <taxon>Bacilli</taxon>
        <taxon>Bacillales</taxon>
        <taxon>Bacillaceae</taxon>
        <taxon>Pontibacillus</taxon>
    </lineage>
</organism>
<dbReference type="Gene3D" id="3.40.1690.10">
    <property type="entry name" value="secretion proteins EscU"/>
    <property type="match status" value="1"/>
</dbReference>
<evidence type="ECO:0000313" key="2">
    <source>
        <dbReference type="Proteomes" id="UP000030401"/>
    </source>
</evidence>
<dbReference type="PANTHER" id="PTHR30531">
    <property type="entry name" value="FLAGELLAR BIOSYNTHETIC PROTEIN FLHB"/>
    <property type="match status" value="1"/>
</dbReference>